<organism evidence="2 3">
    <name type="scientific">Daldinia eschscholtzii</name>
    <dbReference type="NCBI Taxonomy" id="292717"/>
    <lineage>
        <taxon>Eukaryota</taxon>
        <taxon>Fungi</taxon>
        <taxon>Dikarya</taxon>
        <taxon>Ascomycota</taxon>
        <taxon>Pezizomycotina</taxon>
        <taxon>Sordariomycetes</taxon>
        <taxon>Xylariomycetidae</taxon>
        <taxon>Xylariales</taxon>
        <taxon>Hypoxylaceae</taxon>
        <taxon>Daldinia</taxon>
    </lineage>
</organism>
<reference evidence="2 3" key="1">
    <citation type="journal article" date="2024" name="Front Chem Biol">
        <title>Unveiling the potential of Daldinia eschscholtzii MFLUCC 19-0629 through bioactivity and bioinformatics studies for enhanced sustainable agriculture production.</title>
        <authorList>
            <person name="Brooks S."/>
            <person name="Weaver J.A."/>
            <person name="Klomchit A."/>
            <person name="Alharthi S.A."/>
            <person name="Onlamun T."/>
            <person name="Nurani R."/>
            <person name="Vong T.K."/>
            <person name="Alberti F."/>
            <person name="Greco C."/>
        </authorList>
    </citation>
    <scope>NUCLEOTIDE SEQUENCE [LARGE SCALE GENOMIC DNA]</scope>
    <source>
        <strain evidence="2">MFLUCC 19-0629</strain>
    </source>
</reference>
<dbReference type="InterPro" id="IPR008930">
    <property type="entry name" value="Terpenoid_cyclase/PrenylTrfase"/>
</dbReference>
<dbReference type="GO" id="GO:0016102">
    <property type="term" value="P:diterpenoid biosynthetic process"/>
    <property type="evidence" value="ECO:0007669"/>
    <property type="project" value="TreeGrafter"/>
</dbReference>
<gene>
    <name evidence="2" type="ORF">Daesc_008857</name>
</gene>
<dbReference type="GO" id="GO:0010333">
    <property type="term" value="F:terpene synthase activity"/>
    <property type="evidence" value="ECO:0007669"/>
    <property type="project" value="InterPro"/>
</dbReference>
<protein>
    <submittedName>
        <fullName evidence="2">Uncharacterized protein</fullName>
    </submittedName>
</protein>
<dbReference type="PANTHER" id="PTHR31739">
    <property type="entry name" value="ENT-COPALYL DIPHOSPHATE SYNTHASE, CHLOROPLASTIC"/>
    <property type="match status" value="1"/>
</dbReference>
<dbReference type="Gene3D" id="1.50.10.20">
    <property type="match status" value="1"/>
</dbReference>
<name>A0AAX6MD05_9PEZI</name>
<sequence length="680" mass="76497">MDLAEVVEDFYDGDLHVITEYLRNSIGDQGGVVGFAPTFLPDADDTAKSLLALTTLGVQIDRAPLIRNFEGDNHFKTYELEGSPSVSVNCNVLLALLTSPHVDQYVPQIEKATRFCMQLLEFEQTVRQVGPGLRGTVHAAGFRTCQLLNVYAHGSLRNLAADVVRIDVPIIFVQLLNRALSKQRGNGSWEDSVERTSYGALPISYALKLPWPVPMRLHAEAALLKAKRYLEAHSGQWATGDYAWISKVTYKLPTNAEAYCLAAMKSPGKEQSWASQVEQLFDIDAIKMKNMANFYSHLPLLQSLSETTMAFVIHEAVMYFNRLRQVRLNVFPRDVMAVSADDYLEYIPVAWTTINAVNGFALSGDEMWEMIMISMLNYQVDEYMESVVARLDEPSSQLLGMIGTEIRHSKPLLPTNSSPQSVTFQPTVFSTSQSDSGSPPRSLAFEDVVEVLSKYIRHVKWHSALMKSPETAQLCVIQELQKFLLAHIAHNADNIKLRKHQHDRGRASVDWHDQAPHYDWVHTTGANDMSCPFSFTFFRCLSSTPGSHYLASIDQRYLAREMCLHFATLRRQYNDYGSVIRDDAEGNLNSLHFPELTDKDRQSLSSLMTVEGSGREGSLERGKDLLMKMANIERTFMQVCWEALSSSLGEAVKMKLKTFIDVTDLFGQIYVARDIASKAM</sequence>
<dbReference type="SUPFAM" id="SSF48239">
    <property type="entry name" value="Terpenoid cyclases/Protein prenyltransferases"/>
    <property type="match status" value="1"/>
</dbReference>
<comment type="similarity">
    <text evidence="1">Belongs to the terpene synthase family.</text>
</comment>
<keyword evidence="3" id="KW-1185">Reference proteome</keyword>
<dbReference type="EMBL" id="JBANMG010000008">
    <property type="protein sequence ID" value="KAK6950529.1"/>
    <property type="molecule type" value="Genomic_DNA"/>
</dbReference>
<dbReference type="PANTHER" id="PTHR31739:SF25">
    <property type="entry name" value="(E,E)-GERANYLLINALOOL SYNTHASE"/>
    <property type="match status" value="1"/>
</dbReference>
<proteinExistence type="inferred from homology"/>
<comment type="caution">
    <text evidence="2">The sequence shown here is derived from an EMBL/GenBank/DDBJ whole genome shotgun (WGS) entry which is preliminary data.</text>
</comment>
<dbReference type="InterPro" id="IPR050148">
    <property type="entry name" value="Terpene_synthase-like"/>
</dbReference>
<accession>A0AAX6MD05</accession>
<dbReference type="AlphaFoldDB" id="A0AAX6MD05"/>
<evidence type="ECO:0000313" key="3">
    <source>
        <dbReference type="Proteomes" id="UP001369815"/>
    </source>
</evidence>
<dbReference type="Proteomes" id="UP001369815">
    <property type="component" value="Unassembled WGS sequence"/>
</dbReference>
<evidence type="ECO:0000313" key="2">
    <source>
        <dbReference type="EMBL" id="KAK6950529.1"/>
    </source>
</evidence>
<dbReference type="GO" id="GO:0000287">
    <property type="term" value="F:magnesium ion binding"/>
    <property type="evidence" value="ECO:0007669"/>
    <property type="project" value="TreeGrafter"/>
</dbReference>
<evidence type="ECO:0000256" key="1">
    <source>
        <dbReference type="ARBA" id="ARBA00006333"/>
    </source>
</evidence>